<evidence type="ECO:0000256" key="7">
    <source>
        <dbReference type="ARBA" id="ARBA00080845"/>
    </source>
</evidence>
<evidence type="ECO:0000256" key="1">
    <source>
        <dbReference type="ARBA" id="ARBA00003439"/>
    </source>
</evidence>
<evidence type="ECO:0000256" key="3">
    <source>
        <dbReference type="ARBA" id="ARBA00006369"/>
    </source>
</evidence>
<dbReference type="PROSITE" id="PS50833">
    <property type="entry name" value="BRIX"/>
    <property type="match status" value="1"/>
</dbReference>
<evidence type="ECO:0000256" key="5">
    <source>
        <dbReference type="ARBA" id="ARBA00022517"/>
    </source>
</evidence>
<dbReference type="PANTHER" id="PTHR13634:SF0">
    <property type="entry name" value="RIBOSOME BIOGENESIS PROTEIN BRX1 HOMOLOG"/>
    <property type="match status" value="1"/>
</dbReference>
<proteinExistence type="inferred from homology"/>
<dbReference type="GO" id="GO:0005730">
    <property type="term" value="C:nucleolus"/>
    <property type="evidence" value="ECO:0007669"/>
    <property type="project" value="UniProtKB-SubCell"/>
</dbReference>
<dbReference type="InterPro" id="IPR026532">
    <property type="entry name" value="BRX1"/>
</dbReference>
<dbReference type="RefSeq" id="XP_028137614.1">
    <property type="nucleotide sequence ID" value="XM_028281813.1"/>
</dbReference>
<dbReference type="KEGG" id="dvv:114332099"/>
<comment type="subcellular location">
    <subcellularLocation>
        <location evidence="2">Nucleus</location>
        <location evidence="2">Nucleolus</location>
    </subcellularLocation>
</comment>
<feature type="domain" description="Brix" evidence="9">
    <location>
        <begin position="42"/>
        <end position="231"/>
    </location>
</feature>
<dbReference type="GO" id="GO:0006364">
    <property type="term" value="P:rRNA processing"/>
    <property type="evidence" value="ECO:0007669"/>
    <property type="project" value="InterPro"/>
</dbReference>
<dbReference type="InParanoid" id="A0A6P7FMT6"/>
<gene>
    <name evidence="10" type="primary">LOC114332099</name>
</gene>
<comment type="similarity">
    <text evidence="3">Belongs to the BRX1 family.</text>
</comment>
<dbReference type="AlphaFoldDB" id="A0A6P7FMT6"/>
<dbReference type="OrthoDB" id="1638493at2759"/>
<protein>
    <recommendedName>
        <fullName evidence="4">Ribosome biogenesis protein BRX1 homolog</fullName>
    </recommendedName>
    <alternativeName>
        <fullName evidence="7">Brix domain-containing protein 2 homolog</fullName>
    </alternativeName>
</protein>
<dbReference type="GO" id="GO:0000027">
    <property type="term" value="P:ribosomal large subunit assembly"/>
    <property type="evidence" value="ECO:0007669"/>
    <property type="project" value="TreeGrafter"/>
</dbReference>
<sequence>MGKVKKTKEKPGVAQEEASVVPPAVRQSDDPVDTKRKWINKQRVLVFASRGINHRDRHLMEDIKKLMPHHKPEAKMERSKTLSVINEMCEMKNCNKAVMFEGRKKRDLYLWLSNTPNGPSVKFLVQNVYTMEELKLTGNCLRGSRPILSFDPVFTEKPHYSLLKELLTQTFGVPRHHPKSQPFFDHVYTFTVLDNRIWFRNFQILSEDGALAEVGPRFVLNPVKIFSGSFGGVALWENASYMSPARYRNQVRIAAKNKYVNRIQQKVHAEATRPTESYKMRPLDDIFQGNPLDKAQEYKKQEVENEEAQTAIIKEVKNKKKKKLKGITKENGTNTGKTLLKKIKQNKKANDGNLVKTKKSSNSIVKAKNKINKGKKGKKGIKVKINGLAKKFPQK</sequence>
<evidence type="ECO:0000259" key="9">
    <source>
        <dbReference type="PROSITE" id="PS50833"/>
    </source>
</evidence>
<dbReference type="SUPFAM" id="SSF52954">
    <property type="entry name" value="Class II aaRS ABD-related"/>
    <property type="match status" value="1"/>
</dbReference>
<name>A0A6P7FMT6_DIAVI</name>
<feature type="region of interest" description="Disordered" evidence="8">
    <location>
        <begin position="1"/>
        <end position="31"/>
    </location>
</feature>
<dbReference type="FunCoup" id="A0A6P7FMT6">
    <property type="interactions" value="1613"/>
</dbReference>
<accession>A0A6P7FMT6</accession>
<dbReference type="PANTHER" id="PTHR13634">
    <property type="entry name" value="RIBOSOME BIOGENESIS PROTEIN BRIX"/>
    <property type="match status" value="1"/>
</dbReference>
<evidence type="ECO:0000256" key="8">
    <source>
        <dbReference type="SAM" id="MobiDB-lite"/>
    </source>
</evidence>
<dbReference type="InterPro" id="IPR007109">
    <property type="entry name" value="Brix"/>
</dbReference>
<dbReference type="SMART" id="SM00879">
    <property type="entry name" value="Brix"/>
    <property type="match status" value="1"/>
</dbReference>
<comment type="function">
    <text evidence="1">Required for biogenesis of the 60S ribosomal subunit.</text>
</comment>
<keyword evidence="6" id="KW-0539">Nucleus</keyword>
<evidence type="ECO:0000256" key="6">
    <source>
        <dbReference type="ARBA" id="ARBA00023242"/>
    </source>
</evidence>
<dbReference type="FunFam" id="3.40.50.10480:FF:000003">
    <property type="entry name" value="Ribosome biogenesis protein BRX1"/>
    <property type="match status" value="1"/>
</dbReference>
<evidence type="ECO:0000256" key="4">
    <source>
        <dbReference type="ARBA" id="ARBA00020522"/>
    </source>
</evidence>
<reference evidence="10" key="1">
    <citation type="submission" date="2025-08" db="UniProtKB">
        <authorList>
            <consortium name="RefSeq"/>
        </authorList>
    </citation>
    <scope>IDENTIFICATION</scope>
    <source>
        <tissue evidence="10">Whole insect</tissue>
    </source>
</reference>
<evidence type="ECO:0000313" key="10">
    <source>
        <dbReference type="RefSeq" id="XP_028137614.1"/>
    </source>
</evidence>
<organism evidence="10">
    <name type="scientific">Diabrotica virgifera virgifera</name>
    <name type="common">western corn rootworm</name>
    <dbReference type="NCBI Taxonomy" id="50390"/>
    <lineage>
        <taxon>Eukaryota</taxon>
        <taxon>Metazoa</taxon>
        <taxon>Ecdysozoa</taxon>
        <taxon>Arthropoda</taxon>
        <taxon>Hexapoda</taxon>
        <taxon>Insecta</taxon>
        <taxon>Pterygota</taxon>
        <taxon>Neoptera</taxon>
        <taxon>Endopterygota</taxon>
        <taxon>Coleoptera</taxon>
        <taxon>Polyphaga</taxon>
        <taxon>Cucujiformia</taxon>
        <taxon>Chrysomeloidea</taxon>
        <taxon>Chrysomelidae</taxon>
        <taxon>Galerucinae</taxon>
        <taxon>Diabroticina</taxon>
        <taxon>Diabroticites</taxon>
        <taxon>Diabrotica</taxon>
    </lineage>
</organism>
<keyword evidence="5" id="KW-0690">Ribosome biogenesis</keyword>
<dbReference type="GO" id="GO:0019843">
    <property type="term" value="F:rRNA binding"/>
    <property type="evidence" value="ECO:0007669"/>
    <property type="project" value="InterPro"/>
</dbReference>
<evidence type="ECO:0000256" key="2">
    <source>
        <dbReference type="ARBA" id="ARBA00004604"/>
    </source>
</evidence>
<dbReference type="Pfam" id="PF04427">
    <property type="entry name" value="Brix"/>
    <property type="match status" value="1"/>
</dbReference>